<feature type="signal peptide" evidence="1">
    <location>
        <begin position="1"/>
        <end position="29"/>
    </location>
</feature>
<name>A0A4R5KYE7_9BACL</name>
<dbReference type="EMBL" id="SMRT01000001">
    <property type="protein sequence ID" value="TDG00148.1"/>
    <property type="molecule type" value="Genomic_DNA"/>
</dbReference>
<dbReference type="Pfam" id="PF07833">
    <property type="entry name" value="Cu_amine_oxidN1"/>
    <property type="match status" value="1"/>
</dbReference>
<keyword evidence="1" id="KW-0732">Signal</keyword>
<accession>A0A4R5KYE7</accession>
<feature type="domain" description="Copper amine oxidase-like N-terminal" evidence="2">
    <location>
        <begin position="56"/>
        <end position="148"/>
    </location>
</feature>
<gene>
    <name evidence="3" type="ORF">E1757_00410</name>
</gene>
<organism evidence="3 4">
    <name type="scientific">Paenibacillus piri</name>
    <dbReference type="NCBI Taxonomy" id="2547395"/>
    <lineage>
        <taxon>Bacteria</taxon>
        <taxon>Bacillati</taxon>
        <taxon>Bacillota</taxon>
        <taxon>Bacilli</taxon>
        <taxon>Bacillales</taxon>
        <taxon>Paenibacillaceae</taxon>
        <taxon>Paenibacillus</taxon>
    </lineage>
</organism>
<evidence type="ECO:0000256" key="1">
    <source>
        <dbReference type="SAM" id="SignalP"/>
    </source>
</evidence>
<reference evidence="3 4" key="1">
    <citation type="submission" date="2019-03" db="EMBL/GenBank/DDBJ databases">
        <title>This is whole genome sequence of Paenibacillus sp MS74 strain.</title>
        <authorList>
            <person name="Trinh H.N."/>
        </authorList>
    </citation>
    <scope>NUCLEOTIDE SEQUENCE [LARGE SCALE GENOMIC DNA]</scope>
    <source>
        <strain evidence="3 4">MS74</strain>
    </source>
</reference>
<evidence type="ECO:0000313" key="4">
    <source>
        <dbReference type="Proteomes" id="UP000295636"/>
    </source>
</evidence>
<comment type="caution">
    <text evidence="3">The sequence shown here is derived from an EMBL/GenBank/DDBJ whole genome shotgun (WGS) entry which is preliminary data.</text>
</comment>
<dbReference type="SUPFAM" id="SSF55383">
    <property type="entry name" value="Copper amine oxidase, domain N"/>
    <property type="match status" value="1"/>
</dbReference>
<dbReference type="InterPro" id="IPR036582">
    <property type="entry name" value="Mao_N_sf"/>
</dbReference>
<dbReference type="AlphaFoldDB" id="A0A4R5KYE7"/>
<dbReference type="InterPro" id="IPR012854">
    <property type="entry name" value="Cu_amine_oxidase-like_N"/>
</dbReference>
<protein>
    <submittedName>
        <fullName evidence="3">Copper amine oxidase N-terminal domain-containing protein</fullName>
    </submittedName>
</protein>
<sequence>MFEMKSVLKKSLAILTLSATLMSAGAAYASTNGDPGPAALSPSASQSEQAPVRIKINGEPVAETGYLTSDGDEPMIPLRIVAEKLGFTLTWKQETLSVDIQKGQLFTTVTTGEDRYTINRMLTSLGTVPALVNNKLYVPASFVNKVLHGFAVTEGSTVSITEEEGQKNSRTTGVVTAITYKDRYRSVHIQGTGMNGMVLNIGEDTVVQKKDGAKLAFSDLHVGLTVEAEHSNAATLSLPPQTPTYKITVLDEPMKSADALGTAGEISEVRRDEKGAVSLVIEGSGLTEQSPGEVVLRLTDETPVINMSGKAVDRSKLVQGTKVVGVYGPVLTRSLPPIGSAWKIIVDAKDE</sequence>
<dbReference type="Proteomes" id="UP000295636">
    <property type="component" value="Unassembled WGS sequence"/>
</dbReference>
<dbReference type="Gene3D" id="3.30.457.10">
    <property type="entry name" value="Copper amine oxidase-like, N-terminal domain"/>
    <property type="match status" value="1"/>
</dbReference>
<evidence type="ECO:0000313" key="3">
    <source>
        <dbReference type="EMBL" id="TDG00148.1"/>
    </source>
</evidence>
<evidence type="ECO:0000259" key="2">
    <source>
        <dbReference type="Pfam" id="PF07833"/>
    </source>
</evidence>
<proteinExistence type="predicted"/>
<keyword evidence="4" id="KW-1185">Reference proteome</keyword>
<feature type="chain" id="PRO_5020318174" evidence="1">
    <location>
        <begin position="30"/>
        <end position="351"/>
    </location>
</feature>
<dbReference type="OrthoDB" id="2029085at2"/>